<accession>A0A2T0BQA3</accession>
<dbReference type="EMBL" id="PVXP01000008">
    <property type="protein sequence ID" value="PRR86064.1"/>
    <property type="molecule type" value="Genomic_DNA"/>
</dbReference>
<reference evidence="1 2" key="1">
    <citation type="submission" date="2018-03" db="EMBL/GenBank/DDBJ databases">
        <title>Genome sequence of Clostridium luticellarii DSM 29923.</title>
        <authorList>
            <person name="Poehlein A."/>
            <person name="Daniel R."/>
        </authorList>
    </citation>
    <scope>NUCLEOTIDE SEQUENCE [LARGE SCALE GENOMIC DNA]</scope>
    <source>
        <strain evidence="1 2">DSM 29923</strain>
    </source>
</reference>
<name>A0A2T0BQA3_9CLOT</name>
<dbReference type="OrthoDB" id="5372599at2"/>
<dbReference type="Proteomes" id="UP000237798">
    <property type="component" value="Unassembled WGS sequence"/>
</dbReference>
<dbReference type="AlphaFoldDB" id="A0A2T0BQA3"/>
<organism evidence="1 2">
    <name type="scientific">Clostridium luticellarii</name>
    <dbReference type="NCBI Taxonomy" id="1691940"/>
    <lineage>
        <taxon>Bacteria</taxon>
        <taxon>Bacillati</taxon>
        <taxon>Bacillota</taxon>
        <taxon>Clostridia</taxon>
        <taxon>Eubacteriales</taxon>
        <taxon>Clostridiaceae</taxon>
        <taxon>Clostridium</taxon>
    </lineage>
</organism>
<gene>
    <name evidence="1" type="ORF">CLLU_08960</name>
</gene>
<protein>
    <submittedName>
        <fullName evidence="1">Uncharacterized protein</fullName>
    </submittedName>
</protein>
<evidence type="ECO:0000313" key="1">
    <source>
        <dbReference type="EMBL" id="PRR86064.1"/>
    </source>
</evidence>
<proteinExistence type="predicted"/>
<sequence length="261" mass="27698">MSSDQLKTKQFLITVPAGKRLIAKAVVSLEEIQKALESNTIVIVGGTTNGYVAEELLSLMGQRGDFSKEFFFRGVNLGTGKKINTQGEFYFNMDIVIEKGKWIRGKTIFDVVQDLGLGDIILKGANAIDAERKLAGIQVANPTFGTSGPILQTVMGKRTELIIPVGLEKRVFGNIGEIAAKVNSPSTTGLRLLPISGNIITELEAIEILTGASGQLVAAGGVYGAEGSYWIAVTGTDAQLLTASDIIGSVAKEPPFPISNK</sequence>
<dbReference type="RefSeq" id="WP_106008386.1">
    <property type="nucleotide sequence ID" value="NZ_JALCQO010000007.1"/>
</dbReference>
<comment type="caution">
    <text evidence="1">The sequence shown here is derived from an EMBL/GenBank/DDBJ whole genome shotgun (WGS) entry which is preliminary data.</text>
</comment>
<evidence type="ECO:0000313" key="2">
    <source>
        <dbReference type="Proteomes" id="UP000237798"/>
    </source>
</evidence>
<keyword evidence="2" id="KW-1185">Reference proteome</keyword>